<comment type="caution">
    <text evidence="2">The sequence shown here is derived from an EMBL/GenBank/DDBJ whole genome shotgun (WGS) entry which is preliminary data.</text>
</comment>
<dbReference type="AlphaFoldDB" id="A0A0V1N7R0"/>
<accession>A0A0V1N7R0</accession>
<sequence>MSTVAIIRPSHRRKERATAVLTIGETSSASEHPLPLETGEETSEGRRNTMLVSTEEMREAVSSSRHIVNVIVLPRTAGEAVDEASDVEIAPAGVLVIEDEINEEGNPVQKFRMAKHRLLSN</sequence>
<keyword evidence="3" id="KW-1185">Reference proteome</keyword>
<dbReference type="Proteomes" id="UP000054843">
    <property type="component" value="Unassembled WGS sequence"/>
</dbReference>
<feature type="region of interest" description="Disordered" evidence="1">
    <location>
        <begin position="23"/>
        <end position="47"/>
    </location>
</feature>
<organism evidence="2 3">
    <name type="scientific">Trichinella papuae</name>
    <dbReference type="NCBI Taxonomy" id="268474"/>
    <lineage>
        <taxon>Eukaryota</taxon>
        <taxon>Metazoa</taxon>
        <taxon>Ecdysozoa</taxon>
        <taxon>Nematoda</taxon>
        <taxon>Enoplea</taxon>
        <taxon>Dorylaimia</taxon>
        <taxon>Trichinellida</taxon>
        <taxon>Trichinellidae</taxon>
        <taxon>Trichinella</taxon>
    </lineage>
</organism>
<reference evidence="2 3" key="1">
    <citation type="submission" date="2015-01" db="EMBL/GenBank/DDBJ databases">
        <title>Evolution of Trichinella species and genotypes.</title>
        <authorList>
            <person name="Korhonen P.K."/>
            <person name="Edoardo P."/>
            <person name="Giuseppe L.R."/>
            <person name="Gasser R.B."/>
        </authorList>
    </citation>
    <scope>NUCLEOTIDE SEQUENCE [LARGE SCALE GENOMIC DNA]</scope>
    <source>
        <strain evidence="2">ISS1980</strain>
    </source>
</reference>
<dbReference type="OrthoDB" id="10506680at2759"/>
<evidence type="ECO:0000313" key="3">
    <source>
        <dbReference type="Proteomes" id="UP000054843"/>
    </source>
</evidence>
<evidence type="ECO:0000313" key="2">
    <source>
        <dbReference type="EMBL" id="KRZ80084.1"/>
    </source>
</evidence>
<evidence type="ECO:0000256" key="1">
    <source>
        <dbReference type="SAM" id="MobiDB-lite"/>
    </source>
</evidence>
<protein>
    <submittedName>
        <fullName evidence="2">Uncharacterized protein</fullName>
    </submittedName>
</protein>
<proteinExistence type="predicted"/>
<gene>
    <name evidence="2" type="ORF">T10_5246</name>
</gene>
<name>A0A0V1N7R0_9BILA</name>
<dbReference type="EMBL" id="JYDO01000004">
    <property type="protein sequence ID" value="KRZ80084.1"/>
    <property type="molecule type" value="Genomic_DNA"/>
</dbReference>